<evidence type="ECO:0000313" key="1">
    <source>
        <dbReference type="EMBL" id="KAL3846616.1"/>
    </source>
</evidence>
<gene>
    <name evidence="1" type="ORF">ACJMK2_017591</name>
</gene>
<dbReference type="EMBL" id="JBJQND010000016">
    <property type="protein sequence ID" value="KAL3846616.1"/>
    <property type="molecule type" value="Genomic_DNA"/>
</dbReference>
<reference evidence="1 2" key="1">
    <citation type="submission" date="2024-11" db="EMBL/GenBank/DDBJ databases">
        <title>Chromosome-level genome assembly of the freshwater bivalve Anodonta woodiana.</title>
        <authorList>
            <person name="Chen X."/>
        </authorList>
    </citation>
    <scope>NUCLEOTIDE SEQUENCE [LARGE SCALE GENOMIC DNA]</scope>
    <source>
        <strain evidence="1">MN2024</strain>
        <tissue evidence="1">Gills</tissue>
    </source>
</reference>
<comment type="caution">
    <text evidence="1">The sequence shown here is derived from an EMBL/GenBank/DDBJ whole genome shotgun (WGS) entry which is preliminary data.</text>
</comment>
<dbReference type="AlphaFoldDB" id="A0ABD3UCV5"/>
<protein>
    <submittedName>
        <fullName evidence="1">Uncharacterized protein</fullName>
    </submittedName>
</protein>
<dbReference type="Proteomes" id="UP001634394">
    <property type="component" value="Unassembled WGS sequence"/>
</dbReference>
<name>A0ABD3UCV5_SINWO</name>
<organism evidence="1 2">
    <name type="scientific">Sinanodonta woodiana</name>
    <name type="common">Chinese pond mussel</name>
    <name type="synonym">Anodonta woodiana</name>
    <dbReference type="NCBI Taxonomy" id="1069815"/>
    <lineage>
        <taxon>Eukaryota</taxon>
        <taxon>Metazoa</taxon>
        <taxon>Spiralia</taxon>
        <taxon>Lophotrochozoa</taxon>
        <taxon>Mollusca</taxon>
        <taxon>Bivalvia</taxon>
        <taxon>Autobranchia</taxon>
        <taxon>Heteroconchia</taxon>
        <taxon>Palaeoheterodonta</taxon>
        <taxon>Unionida</taxon>
        <taxon>Unionoidea</taxon>
        <taxon>Unionidae</taxon>
        <taxon>Unioninae</taxon>
        <taxon>Sinanodonta</taxon>
    </lineage>
</organism>
<accession>A0ABD3UCV5</accession>
<evidence type="ECO:0000313" key="2">
    <source>
        <dbReference type="Proteomes" id="UP001634394"/>
    </source>
</evidence>
<proteinExistence type="predicted"/>
<keyword evidence="2" id="KW-1185">Reference proteome</keyword>
<sequence>MVAISLFSTCKQSTQSAIKRISYTKCALENPACLKIQYYRETMIVEEPKHPLLKIKKQSGELHLSYMALAIPLIATIETIKTKMNIKMISSRFPDINLHWNGYVTDKKEQIASGVKKFC</sequence>